<name>M8EH13_9BACL</name>
<dbReference type="PATRIC" id="fig|1300222.3.peg.855"/>
<protein>
    <submittedName>
        <fullName evidence="1">Uncharacterized protein</fullName>
    </submittedName>
</protein>
<keyword evidence="2" id="KW-1185">Reference proteome</keyword>
<dbReference type="AlphaFoldDB" id="M8EH13"/>
<accession>M8EH13</accession>
<dbReference type="Proteomes" id="UP000012081">
    <property type="component" value="Unassembled WGS sequence"/>
</dbReference>
<evidence type="ECO:0000313" key="1">
    <source>
        <dbReference type="EMBL" id="EMT54760.1"/>
    </source>
</evidence>
<reference evidence="1 2" key="1">
    <citation type="submission" date="2013-03" db="EMBL/GenBank/DDBJ databases">
        <title>Assembly of a new bacterial strain Brevibacillus borstelensis AK1.</title>
        <authorList>
            <person name="Rajan I."/>
            <person name="PoliReddy D."/>
            <person name="Sugumar T."/>
            <person name="Rathinam K."/>
            <person name="Alqarawi S."/>
            <person name="Khalil A.B."/>
            <person name="Sivakumar N."/>
        </authorList>
    </citation>
    <scope>NUCLEOTIDE SEQUENCE [LARGE SCALE GENOMIC DNA]</scope>
    <source>
        <strain evidence="1 2">AK1</strain>
    </source>
</reference>
<dbReference type="EMBL" id="APBN01000001">
    <property type="protein sequence ID" value="EMT54760.1"/>
    <property type="molecule type" value="Genomic_DNA"/>
</dbReference>
<sequence>METVMHEGKAYKKVERHAKEGDKFVLYTGGSALLTGGKIYEIKRFDYAGDPQIIDDDGDEYDLCTSAYYSVLEPVESSGTITVLSVTPPTEKTYTLVVSDSFLAKAAEALAKAGNDALSELITEIRQQ</sequence>
<comment type="caution">
    <text evidence="1">The sequence shown here is derived from an EMBL/GenBank/DDBJ whole genome shotgun (WGS) entry which is preliminary data.</text>
</comment>
<dbReference type="STRING" id="1300222.I532_04110"/>
<organism evidence="1 2">
    <name type="scientific">Brevibacillus borstelensis AK1</name>
    <dbReference type="NCBI Taxonomy" id="1300222"/>
    <lineage>
        <taxon>Bacteria</taxon>
        <taxon>Bacillati</taxon>
        <taxon>Bacillota</taxon>
        <taxon>Bacilli</taxon>
        <taxon>Bacillales</taxon>
        <taxon>Paenibacillaceae</taxon>
        <taxon>Brevibacillus</taxon>
    </lineage>
</organism>
<dbReference type="OrthoDB" id="2667277at2"/>
<dbReference type="RefSeq" id="WP_003386576.1">
    <property type="nucleotide sequence ID" value="NZ_APBN01000001.1"/>
</dbReference>
<proteinExistence type="predicted"/>
<evidence type="ECO:0000313" key="2">
    <source>
        <dbReference type="Proteomes" id="UP000012081"/>
    </source>
</evidence>
<gene>
    <name evidence="1" type="ORF">I532_04110</name>
</gene>